<feature type="transmembrane region" description="Helical" evidence="7">
    <location>
        <begin position="144"/>
        <end position="161"/>
    </location>
</feature>
<accession>A0A162JF45</accession>
<feature type="transmembrane region" description="Helical" evidence="7">
    <location>
        <begin position="167"/>
        <end position="186"/>
    </location>
</feature>
<name>A0A162JF45_9CLOT</name>
<feature type="transmembrane region" description="Helical" evidence="7">
    <location>
        <begin position="7"/>
        <end position="33"/>
    </location>
</feature>
<evidence type="ECO:0000259" key="8">
    <source>
        <dbReference type="PROSITE" id="PS50850"/>
    </source>
</evidence>
<evidence type="ECO:0000313" key="9">
    <source>
        <dbReference type="EMBL" id="OAA94245.1"/>
    </source>
</evidence>
<feature type="transmembrane region" description="Helical" evidence="7">
    <location>
        <begin position="221"/>
        <end position="243"/>
    </location>
</feature>
<evidence type="ECO:0000256" key="7">
    <source>
        <dbReference type="SAM" id="Phobius"/>
    </source>
</evidence>
<dbReference type="PATRIC" id="fig|1705578.3.peg.3527"/>
<organism evidence="9 11">
    <name type="scientific">Clostridium coskatii</name>
    <dbReference type="NCBI Taxonomy" id="1705578"/>
    <lineage>
        <taxon>Bacteria</taxon>
        <taxon>Bacillati</taxon>
        <taxon>Bacillota</taxon>
        <taxon>Clostridia</taxon>
        <taxon>Eubacteriales</taxon>
        <taxon>Clostridiaceae</taxon>
        <taxon>Clostridium</taxon>
    </lineage>
</organism>
<dbReference type="AlphaFoldDB" id="A0A162JF45"/>
<keyword evidence="5 7" id="KW-1133">Transmembrane helix</keyword>
<feature type="transmembrane region" description="Helical" evidence="7">
    <location>
        <begin position="385"/>
        <end position="405"/>
    </location>
</feature>
<sequence length="423" mass="46559">MKNNKNLLFYMLGRFISYIGTGIQQVAIPLYILDITHSGIMMGIFSAVNFIPNVITLPFAGILGDRKNRKNIMVVTDFGRGILVLALGILVAEKNLSIYMLFLLQAFISIMDGIFLASSTAILPELVCEDELMKATSLRGGSDAISMIIGPALGGIIYGLAGMKIVFGLNGLSFIMSAVCSMLIIYKNIDIEKGKITVKSFFTENGEVIGFIRKSRALMQLTIFFMVANLLVAPFADIVLPFVLKKCIGFGSQQYGYLISFFTLGILLGNIALGTYLNKFSTKTIIRRALIFEAGVFFIFAFSLYPASVRYFGGHGLKLFAILGIVTFLIGLSNSGINTPMNVNLQKMVPNEMRSRFFAILGVFCQGAIPLGAIIYGFVLDKFPYYYILLTIVLIFSLVTAIFMIKADPEAYEPEIPKNLEKA</sequence>
<feature type="transmembrane region" description="Helical" evidence="7">
    <location>
        <begin position="255"/>
        <end position="277"/>
    </location>
</feature>
<dbReference type="Pfam" id="PF07690">
    <property type="entry name" value="MFS_1"/>
    <property type="match status" value="1"/>
</dbReference>
<dbReference type="CDD" id="cd06173">
    <property type="entry name" value="MFS_MefA_like"/>
    <property type="match status" value="1"/>
</dbReference>
<dbReference type="PROSITE" id="PS50850">
    <property type="entry name" value="MFS"/>
    <property type="match status" value="1"/>
</dbReference>
<keyword evidence="3" id="KW-1003">Cell membrane</keyword>
<keyword evidence="12" id="KW-1185">Reference proteome</keyword>
<comment type="subcellular location">
    <subcellularLocation>
        <location evidence="1">Cell membrane</location>
        <topology evidence="1">Multi-pass membrane protein</topology>
    </subcellularLocation>
</comment>
<feature type="transmembrane region" description="Helical" evidence="7">
    <location>
        <begin position="98"/>
        <end position="123"/>
    </location>
</feature>
<dbReference type="SUPFAM" id="SSF103473">
    <property type="entry name" value="MFS general substrate transporter"/>
    <property type="match status" value="1"/>
</dbReference>
<evidence type="ECO:0000313" key="12">
    <source>
        <dbReference type="Proteomes" id="UP000093694"/>
    </source>
</evidence>
<dbReference type="PANTHER" id="PTHR43266:SF9">
    <property type="entry name" value="PERMEASE, MAJOR FACILITATOR SUPERFAMILY-RELATED"/>
    <property type="match status" value="1"/>
</dbReference>
<evidence type="ECO:0000313" key="11">
    <source>
        <dbReference type="Proteomes" id="UP000077384"/>
    </source>
</evidence>
<evidence type="ECO:0000256" key="3">
    <source>
        <dbReference type="ARBA" id="ARBA00022475"/>
    </source>
</evidence>
<protein>
    <submittedName>
        <fullName evidence="9">Enterobactin exporter EntS</fullName>
    </submittedName>
</protein>
<feature type="domain" description="Major facilitator superfamily (MFS) profile" evidence="8">
    <location>
        <begin position="6"/>
        <end position="409"/>
    </location>
</feature>
<proteinExistence type="predicted"/>
<dbReference type="Gene3D" id="1.20.1250.20">
    <property type="entry name" value="MFS general substrate transporter like domains"/>
    <property type="match status" value="1"/>
</dbReference>
<dbReference type="RefSeq" id="WP_063600343.1">
    <property type="nucleotide sequence ID" value="NZ_LITQ01000005.1"/>
</dbReference>
<dbReference type="Proteomes" id="UP000077384">
    <property type="component" value="Unassembled WGS sequence"/>
</dbReference>
<dbReference type="EMBL" id="LITQ01000005">
    <property type="protein sequence ID" value="OAA94245.1"/>
    <property type="molecule type" value="Genomic_DNA"/>
</dbReference>
<evidence type="ECO:0000256" key="2">
    <source>
        <dbReference type="ARBA" id="ARBA00022448"/>
    </source>
</evidence>
<feature type="transmembrane region" description="Helical" evidence="7">
    <location>
        <begin position="357"/>
        <end position="379"/>
    </location>
</feature>
<feature type="transmembrane region" description="Helical" evidence="7">
    <location>
        <begin position="39"/>
        <end position="60"/>
    </location>
</feature>
<dbReference type="PANTHER" id="PTHR43266">
    <property type="entry name" value="MACROLIDE-EFFLUX PROTEIN"/>
    <property type="match status" value="1"/>
</dbReference>
<evidence type="ECO:0000313" key="10">
    <source>
        <dbReference type="EMBL" id="OBR95591.1"/>
    </source>
</evidence>
<dbReference type="InterPro" id="IPR036259">
    <property type="entry name" value="MFS_trans_sf"/>
</dbReference>
<dbReference type="Proteomes" id="UP000093694">
    <property type="component" value="Unassembled WGS sequence"/>
</dbReference>
<comment type="caution">
    <text evidence="9">The sequence shown here is derived from an EMBL/GenBank/DDBJ whole genome shotgun (WGS) entry which is preliminary data.</text>
</comment>
<dbReference type="InterPro" id="IPR020846">
    <property type="entry name" value="MFS_dom"/>
</dbReference>
<dbReference type="InterPro" id="IPR022324">
    <property type="entry name" value="Bacilysin_exporter_BacE_put"/>
</dbReference>
<dbReference type="InterPro" id="IPR011701">
    <property type="entry name" value="MFS"/>
</dbReference>
<dbReference type="GO" id="GO:0005886">
    <property type="term" value="C:plasma membrane"/>
    <property type="evidence" value="ECO:0007669"/>
    <property type="project" value="UniProtKB-SubCell"/>
</dbReference>
<keyword evidence="2" id="KW-0813">Transport</keyword>
<reference evidence="10 12" key="2">
    <citation type="journal article" date="2016" name="Front. Microbiol.">
        <title>Industrial Acetogenic Biocatalysts: A Comparative Metabolic and Genomic Analysis.</title>
        <authorList>
            <person name="Bengelsdorf F."/>
            <person name="Poehlein A."/>
            <person name="Sonja S."/>
            <person name="Erz C."/>
            <person name="Hummel T."/>
            <person name="Hoffmeister S."/>
            <person name="Daniel R."/>
            <person name="Durre P."/>
        </authorList>
    </citation>
    <scope>NUCLEOTIDE SEQUENCE [LARGE SCALE GENOMIC DNA]</scope>
    <source>
        <strain evidence="10 12">PTA-10522</strain>
    </source>
</reference>
<keyword evidence="6 7" id="KW-0472">Membrane</keyword>
<feature type="transmembrane region" description="Helical" evidence="7">
    <location>
        <begin position="72"/>
        <end position="92"/>
    </location>
</feature>
<gene>
    <name evidence="9" type="primary">entS_2</name>
    <name evidence="10" type="synonym">entS_1</name>
    <name evidence="10" type="ORF">CLCOS_13840</name>
    <name evidence="9" type="ORF">WX73_03453</name>
</gene>
<dbReference type="EMBL" id="LROR01000037">
    <property type="protein sequence ID" value="OBR95591.1"/>
    <property type="molecule type" value="Genomic_DNA"/>
</dbReference>
<evidence type="ECO:0000256" key="5">
    <source>
        <dbReference type="ARBA" id="ARBA00022989"/>
    </source>
</evidence>
<keyword evidence="4 7" id="KW-0812">Transmembrane</keyword>
<evidence type="ECO:0000256" key="6">
    <source>
        <dbReference type="ARBA" id="ARBA00023136"/>
    </source>
</evidence>
<dbReference type="GO" id="GO:0022857">
    <property type="term" value="F:transmembrane transporter activity"/>
    <property type="evidence" value="ECO:0007669"/>
    <property type="project" value="InterPro"/>
</dbReference>
<dbReference type="PRINTS" id="PR01988">
    <property type="entry name" value="EXPORTERBACE"/>
</dbReference>
<reference evidence="9 11" key="1">
    <citation type="journal article" date="2015" name="Biotechnol. Bioeng.">
        <title>Genome sequence and phenotypic characterization of Caulobacter segnis.</title>
        <authorList>
            <person name="Patel S."/>
            <person name="Fletcher B."/>
            <person name="Scott D.C."/>
            <person name="Ely B."/>
        </authorList>
    </citation>
    <scope>NUCLEOTIDE SEQUENCE [LARGE SCALE GENOMIC DNA]</scope>
    <source>
        <strain evidence="9 11">PS02</strain>
    </source>
</reference>
<feature type="transmembrane region" description="Helical" evidence="7">
    <location>
        <begin position="319"/>
        <end position="337"/>
    </location>
</feature>
<feature type="transmembrane region" description="Helical" evidence="7">
    <location>
        <begin position="289"/>
        <end position="307"/>
    </location>
</feature>
<evidence type="ECO:0000256" key="1">
    <source>
        <dbReference type="ARBA" id="ARBA00004651"/>
    </source>
</evidence>
<evidence type="ECO:0000256" key="4">
    <source>
        <dbReference type="ARBA" id="ARBA00022692"/>
    </source>
</evidence>